<dbReference type="AlphaFoldDB" id="D1W6P7"/>
<protein>
    <submittedName>
        <fullName evidence="2">DNA-binding helix-turn-helix protein</fullName>
    </submittedName>
</protein>
<dbReference type="Pfam" id="PF01381">
    <property type="entry name" value="HTH_3"/>
    <property type="match status" value="1"/>
</dbReference>
<dbReference type="Proteomes" id="UP000005283">
    <property type="component" value="Unassembled WGS sequence"/>
</dbReference>
<dbReference type="InterPro" id="IPR018874">
    <property type="entry name" value="Phage_Mx8_p63_C"/>
</dbReference>
<feature type="domain" description="HTH cro/C1-type" evidence="1">
    <location>
        <begin position="5"/>
        <end position="58"/>
    </location>
</feature>
<dbReference type="Gene3D" id="1.10.260.40">
    <property type="entry name" value="lambda repressor-like DNA-binding domains"/>
    <property type="match status" value="1"/>
</dbReference>
<dbReference type="RefSeq" id="WP_004349759.1">
    <property type="nucleotide sequence ID" value="NZ_ADEG01000070.1"/>
</dbReference>
<evidence type="ECO:0000313" key="2">
    <source>
        <dbReference type="EMBL" id="EFA91776.1"/>
    </source>
</evidence>
<dbReference type="eggNOG" id="ENOG502ZB8K">
    <property type="taxonomic scope" value="Bacteria"/>
</dbReference>
<dbReference type="GO" id="GO:0003677">
    <property type="term" value="F:DNA binding"/>
    <property type="evidence" value="ECO:0007669"/>
    <property type="project" value="UniProtKB-KW"/>
</dbReference>
<name>D1W6P7_9BACT</name>
<dbReference type="InterPro" id="IPR001387">
    <property type="entry name" value="Cro/C1-type_HTH"/>
</dbReference>
<comment type="caution">
    <text evidence="2">The sequence shown here is derived from an EMBL/GenBank/DDBJ whole genome shotgun (WGS) entry which is preliminary data.</text>
</comment>
<organism evidence="2 3">
    <name type="scientific">Hoylesella buccalis ATCC 35310</name>
    <dbReference type="NCBI Taxonomy" id="679190"/>
    <lineage>
        <taxon>Bacteria</taxon>
        <taxon>Pseudomonadati</taxon>
        <taxon>Bacteroidota</taxon>
        <taxon>Bacteroidia</taxon>
        <taxon>Bacteroidales</taxon>
        <taxon>Prevotellaceae</taxon>
        <taxon>Hoylesella</taxon>
    </lineage>
</organism>
<keyword evidence="2" id="KW-0238">DNA-binding</keyword>
<dbReference type="EMBL" id="ADEG01000070">
    <property type="protein sequence ID" value="EFA91776.1"/>
    <property type="molecule type" value="Genomic_DNA"/>
</dbReference>
<dbReference type="STRING" id="679190.HMPREF0650_1888"/>
<accession>D1W6P7</accession>
<dbReference type="PROSITE" id="PS50943">
    <property type="entry name" value="HTH_CROC1"/>
    <property type="match status" value="1"/>
</dbReference>
<dbReference type="SMART" id="SM00530">
    <property type="entry name" value="HTH_XRE"/>
    <property type="match status" value="1"/>
</dbReference>
<keyword evidence="3" id="KW-1185">Reference proteome</keyword>
<reference evidence="2 3" key="1">
    <citation type="submission" date="2009-12" db="EMBL/GenBank/DDBJ databases">
        <title>Genome Sequence of Prevotella buccalis ATCC 35310.</title>
        <authorList>
            <person name="Durkin A.S."/>
            <person name="Madupu R."/>
            <person name="Torralba M."/>
            <person name="Methe B."/>
            <person name="Sutton G."/>
            <person name="Strausberg R.L."/>
            <person name="Nelson K.E."/>
        </authorList>
    </citation>
    <scope>NUCLEOTIDE SEQUENCE [LARGE SCALE GENOMIC DNA]</scope>
    <source>
        <strain evidence="2 3">ATCC 35310</strain>
    </source>
</reference>
<dbReference type="SUPFAM" id="SSF47413">
    <property type="entry name" value="lambda repressor-like DNA-binding domains"/>
    <property type="match status" value="1"/>
</dbReference>
<dbReference type="Pfam" id="PF10546">
    <property type="entry name" value="P63C"/>
    <property type="match status" value="1"/>
</dbReference>
<gene>
    <name evidence="2" type="ORF">HMPREF0650_1888</name>
</gene>
<dbReference type="InterPro" id="IPR010982">
    <property type="entry name" value="Lambda_DNA-bd_dom_sf"/>
</dbReference>
<proteinExistence type="predicted"/>
<evidence type="ECO:0000313" key="3">
    <source>
        <dbReference type="Proteomes" id="UP000005283"/>
    </source>
</evidence>
<sequence length="361" mass="40751">MKHKLKEIISSLGITQKELAHKIGMTEVGMSNLINKGTTSENTLKSIADALNMDIREITVKETLLKAKFGSDKTPLRIGDLELPCYVLDNGLRVFSGRGIQKALGSKSNSGTWLSSFVKTDYMKSMLQEIKAGEATAFDRLTNPIKFERIGAGGSQSATYGYEATLLIDLCDAIIKAGEENLGINPIFIKHANIIIRAVAKTGIIALVDEATGYDKERIKGTELLQDYLRQFLQEEAAKWIKTFPDQFFEDLYKMRHWNWERTTKRPGIVGKWINDIVYSRLAPVLPQALDRLNPKNINGNRGHKHHQNLTRDVGLPRLKQHLEAVHAIAVVSNYDWYRFIVNLNKAYPTKDMDLFLDFGD</sequence>
<dbReference type="CDD" id="cd00093">
    <property type="entry name" value="HTH_XRE"/>
    <property type="match status" value="1"/>
</dbReference>
<evidence type="ECO:0000259" key="1">
    <source>
        <dbReference type="PROSITE" id="PS50943"/>
    </source>
</evidence>